<proteinExistence type="evidence at transcript level"/>
<feature type="domain" description="Hemocyanin C-terminal" evidence="6">
    <location>
        <begin position="449"/>
        <end position="698"/>
    </location>
</feature>
<dbReference type="PROSITE" id="PS00210">
    <property type="entry name" value="HEMOCYANIN_2"/>
    <property type="match status" value="1"/>
</dbReference>
<dbReference type="PANTHER" id="PTHR11511">
    <property type="entry name" value="LARVAL STORAGE PROTEIN/PHENOLOXIDASE"/>
    <property type="match status" value="1"/>
</dbReference>
<dbReference type="PANTHER" id="PTHR11511:SF5">
    <property type="entry name" value="FAT-BODY PROTEIN 1-RELATED"/>
    <property type="match status" value="1"/>
</dbReference>
<protein>
    <submittedName>
        <fullName evidence="7">Hexamerin storage protein PinSP2</fullName>
    </submittedName>
</protein>
<dbReference type="GO" id="GO:0045735">
    <property type="term" value="F:nutrient reservoir activity"/>
    <property type="evidence" value="ECO:0007669"/>
    <property type="project" value="UniProtKB-KW"/>
</dbReference>
<dbReference type="Gene3D" id="2.60.40.1520">
    <property type="entry name" value="Hemocyanin, C-terminal domain"/>
    <property type="match status" value="1"/>
</dbReference>
<reference evidence="7" key="2">
    <citation type="journal article" date="2002" name="Insect Biochem. Mol. Biol.">
        <title>cDNA sequences and mRNA levels of two hexamerin storage proteins PinSP1 and PinSP2 from the Indianmeal moth, Plodia interpunctella.</title>
        <authorList>
            <person name="Zhu Y.C."/>
            <person name="Muthukrishnan S."/>
            <person name="Kramer K.J."/>
        </authorList>
    </citation>
    <scope>NUCLEOTIDE SEQUENCE</scope>
</reference>
<dbReference type="InterPro" id="IPR013788">
    <property type="entry name" value="Hemocyanin/hexamerin"/>
</dbReference>
<dbReference type="SUPFAM" id="SSF81296">
    <property type="entry name" value="E set domains"/>
    <property type="match status" value="1"/>
</dbReference>
<accession>Q963S9</accession>
<evidence type="ECO:0000313" key="7">
    <source>
        <dbReference type="EMBL" id="AAK71137.1"/>
    </source>
</evidence>
<name>Q963S9_PLOIN</name>
<dbReference type="Gene3D" id="1.20.1370.10">
    <property type="entry name" value="Hemocyanin, N-terminal domain"/>
    <property type="match status" value="1"/>
</dbReference>
<reference evidence="7" key="1">
    <citation type="submission" date="2001-03" db="EMBL/GenBank/DDBJ databases">
        <authorList>
            <person name="Zhu Y.-C."/>
            <person name="Muthukrishnan S."/>
            <person name="Kramer K.J."/>
        </authorList>
    </citation>
    <scope>NUCLEOTIDE SEQUENCE</scope>
</reference>
<comment type="similarity">
    <text evidence="2">Belongs to the hemocyanin family.</text>
</comment>
<organism evidence="7">
    <name type="scientific">Plodia interpunctella</name>
    <name type="common">Indianmeal moth</name>
    <dbReference type="NCBI Taxonomy" id="58824"/>
    <lineage>
        <taxon>Eukaryota</taxon>
        <taxon>Metazoa</taxon>
        <taxon>Ecdysozoa</taxon>
        <taxon>Arthropoda</taxon>
        <taxon>Hexapoda</taxon>
        <taxon>Insecta</taxon>
        <taxon>Pterygota</taxon>
        <taxon>Neoptera</taxon>
        <taxon>Endopterygota</taxon>
        <taxon>Lepidoptera</taxon>
        <taxon>Glossata</taxon>
        <taxon>Ditrysia</taxon>
        <taxon>Pyraloidea</taxon>
        <taxon>Pyralidae</taxon>
        <taxon>Phycitinae</taxon>
        <taxon>Plodia</taxon>
    </lineage>
</organism>
<dbReference type="Pfam" id="PF03723">
    <property type="entry name" value="Hemocyanin_C"/>
    <property type="match status" value="1"/>
</dbReference>
<dbReference type="PRINTS" id="PR00187">
    <property type="entry name" value="HAEMOCYANIN"/>
</dbReference>
<dbReference type="InterPro" id="IPR005203">
    <property type="entry name" value="Hemocyanin_C"/>
</dbReference>
<feature type="domain" description="Hemocyanin middle" evidence="4">
    <location>
        <begin position="164"/>
        <end position="440"/>
    </location>
</feature>
<feature type="chain" id="PRO_5012904025" evidence="3">
    <location>
        <begin position="16"/>
        <end position="750"/>
    </location>
</feature>
<dbReference type="InterPro" id="IPR014756">
    <property type="entry name" value="Ig_E-set"/>
</dbReference>
<dbReference type="InterPro" id="IPR005204">
    <property type="entry name" value="Hemocyanin_N"/>
</dbReference>
<dbReference type="AlphaFoldDB" id="Q963S9"/>
<sequence length="750" mass="88002">MRAIVAALVLAVAAASVVKDDYKDFIITKEPMINLDVKTKEVCILKLLNHILQPTMYDDIRDIAREFVLEDNMDKFLKAEVIKDFISLYKLGMLPRGEIFVNTDEKQLKEAIAVFRILYFAKDFDTFIKTACWLRERINNGMFVYCLNVAVVHRVDCNGIVLPAPYEVYPFLFVDSHIIKKVHMLKMTKGWLDPILKDYYGIVIKDNNLVIVDWRKGVRHTLTKDDRLTYFTEDIDLSTYLYNMHLMYPTWMIDDIYNVNKERRGEVMAYMNFQLLARYRLERLGWMMCDVKPLLFDKCIKKGVWPKIMLHTGDEMPVRMNNVDIMTDENAKIKLMIDDIDMMIRHAIMTGHITLRDGTVLTLRKAEDFETLARLVLGSTGLKNDDAKIANLVTLFRKMLGYGLYNINKYTYVPTALDMYRTCLRDPVYWKLMKRITDYFVTYKRLLPKYTREELSFPGIKVEHIETDKLVTFMDEFDLDITNSVYLDQSEMQKRRSDMVYVARMRRLNHHPFKVSIDVVSDKATDAVVRVFLGPKYDCMGRLLDINDKRLDMVEIDSFVHKLDTGKNTIVRNSVEMHGIIEQRPWTRTMWHRASDMSGTGVTNIDSWWYKSRIGFPHRLLLPLGRAGGFDLQLFVIVTPVRMGLVLPTVDLDTMKMRKICPWTTCVDTMPLGFPFDRPIDERVFYNTNVKFLDVKIFRKDLVNTNVAKDIDLSEMIMRRDDLTFLDKDMLMRRSYRDVMLMSVDNMSHL</sequence>
<evidence type="ECO:0000256" key="3">
    <source>
        <dbReference type="SAM" id="SignalP"/>
    </source>
</evidence>
<dbReference type="GO" id="GO:0005615">
    <property type="term" value="C:extracellular space"/>
    <property type="evidence" value="ECO:0007669"/>
    <property type="project" value="UniProtKB-ARBA"/>
</dbReference>
<evidence type="ECO:0000259" key="6">
    <source>
        <dbReference type="Pfam" id="PF03723"/>
    </source>
</evidence>
<keyword evidence="3" id="KW-0732">Signal</keyword>
<dbReference type="EMBL" id="AF356843">
    <property type="protein sequence ID" value="AAK71137.1"/>
    <property type="molecule type" value="mRNA"/>
</dbReference>
<evidence type="ECO:0000259" key="5">
    <source>
        <dbReference type="Pfam" id="PF03722"/>
    </source>
</evidence>
<dbReference type="InterPro" id="IPR000896">
    <property type="entry name" value="Hemocyanin/hexamerin_mid_dom"/>
</dbReference>
<dbReference type="InterPro" id="IPR008922">
    <property type="entry name" value="Di-copper_centre_dom_sf"/>
</dbReference>
<dbReference type="Gene3D" id="1.10.1280.10">
    <property type="entry name" value="Di-copper center containing domain from catechol oxidase"/>
    <property type="match status" value="1"/>
</dbReference>
<evidence type="ECO:0000256" key="2">
    <source>
        <dbReference type="ARBA" id="ARBA00038082"/>
    </source>
</evidence>
<dbReference type="Pfam" id="PF03722">
    <property type="entry name" value="Hemocyanin_N"/>
    <property type="match status" value="1"/>
</dbReference>
<dbReference type="SUPFAM" id="SSF48056">
    <property type="entry name" value="Di-copper centre-containing domain"/>
    <property type="match status" value="1"/>
</dbReference>
<feature type="signal peptide" evidence="3">
    <location>
        <begin position="1"/>
        <end position="15"/>
    </location>
</feature>
<dbReference type="SUPFAM" id="SSF48050">
    <property type="entry name" value="Hemocyanin, N-terminal domain"/>
    <property type="match status" value="1"/>
</dbReference>
<feature type="domain" description="Hemocyanin N-terminal" evidence="5">
    <location>
        <begin position="40"/>
        <end position="158"/>
    </location>
</feature>
<dbReference type="SMR" id="Q963S9"/>
<evidence type="ECO:0000259" key="4">
    <source>
        <dbReference type="Pfam" id="PF00372"/>
    </source>
</evidence>
<dbReference type="Pfam" id="PF00372">
    <property type="entry name" value="Hemocyanin_M"/>
    <property type="match status" value="1"/>
</dbReference>
<dbReference type="InterPro" id="IPR036697">
    <property type="entry name" value="Hemocyanin_N_sf"/>
</dbReference>
<dbReference type="InterPro" id="IPR037020">
    <property type="entry name" value="Hemocyanin_C_sf"/>
</dbReference>
<evidence type="ECO:0000256" key="1">
    <source>
        <dbReference type="ARBA" id="ARBA00022761"/>
    </source>
</evidence>
<keyword evidence="1" id="KW-0758">Storage protein</keyword>